<evidence type="ECO:0000313" key="2">
    <source>
        <dbReference type="Proteomes" id="UP000515908"/>
    </source>
</evidence>
<dbReference type="AlphaFoldDB" id="A0A7G2CHJ0"/>
<evidence type="ECO:0000313" key="1">
    <source>
        <dbReference type="EMBL" id="CAD2218527.1"/>
    </source>
</evidence>
<dbReference type="Proteomes" id="UP000515908">
    <property type="component" value="Chromosome 11"/>
</dbReference>
<name>A0A7G2CHJ0_9TRYP</name>
<reference evidence="1 2" key="1">
    <citation type="submission" date="2020-08" db="EMBL/GenBank/DDBJ databases">
        <authorList>
            <person name="Newling K."/>
            <person name="Davey J."/>
            <person name="Forrester S."/>
        </authorList>
    </citation>
    <scope>NUCLEOTIDE SEQUENCE [LARGE SCALE GENOMIC DNA]</scope>
    <source>
        <strain evidence="2">Crithidia deanei Carvalho (ATCC PRA-265)</strain>
    </source>
</reference>
<dbReference type="EMBL" id="LR877155">
    <property type="protein sequence ID" value="CAD2218527.1"/>
    <property type="molecule type" value="Genomic_DNA"/>
</dbReference>
<accession>A0A7G2CHJ0</accession>
<organism evidence="1 2">
    <name type="scientific">Angomonas deanei</name>
    <dbReference type="NCBI Taxonomy" id="59799"/>
    <lineage>
        <taxon>Eukaryota</taxon>
        <taxon>Discoba</taxon>
        <taxon>Euglenozoa</taxon>
        <taxon>Kinetoplastea</taxon>
        <taxon>Metakinetoplastina</taxon>
        <taxon>Trypanosomatida</taxon>
        <taxon>Trypanosomatidae</taxon>
        <taxon>Strigomonadinae</taxon>
        <taxon>Angomonas</taxon>
    </lineage>
</organism>
<proteinExistence type="predicted"/>
<gene>
    <name evidence="1" type="ORF">ADEAN_000601600</name>
</gene>
<dbReference type="VEuPathDB" id="TriTrypDB:ADEAN_000601600"/>
<keyword evidence="2" id="KW-1185">Reference proteome</keyword>
<sequence length="237" mass="26028">MVVHFPPPGFEVTISFDTPGRRLSGVGLHRSVAEAFVIALLDLANNMQGKSRAAETVRAGITQMWEEFLRLDPPATNIATELAVFLFDAFFGTLSASDTELSTHAGKKQRLVGALVSQSTQERQRDCWSSRVALQTSRTLAADVYGVIGKGNSDMGETDGVLITLGAGRDARKQNAYEKALFHATVLAFSPNLKNAYKNTVEELDDLPNKAQRPTVKAQRQLEVKRSFLETILGYKR</sequence>
<protein>
    <submittedName>
        <fullName evidence="1">Uncharacterized protein</fullName>
    </submittedName>
</protein>